<dbReference type="SUPFAM" id="SSF51621">
    <property type="entry name" value="Phosphoenolpyruvate/pyruvate domain"/>
    <property type="match status" value="1"/>
</dbReference>
<dbReference type="InterPro" id="IPR005000">
    <property type="entry name" value="Aldolase/citrate-lyase_domain"/>
</dbReference>
<dbReference type="Pfam" id="PF03328">
    <property type="entry name" value="HpcH_HpaI"/>
    <property type="match status" value="1"/>
</dbReference>
<name>A0AAJ0G8Q1_9PEZI</name>
<dbReference type="GO" id="GO:0005737">
    <property type="term" value="C:cytoplasm"/>
    <property type="evidence" value="ECO:0007669"/>
    <property type="project" value="TreeGrafter"/>
</dbReference>
<evidence type="ECO:0000259" key="5">
    <source>
        <dbReference type="Pfam" id="PF03328"/>
    </source>
</evidence>
<comment type="similarity">
    <text evidence="1">Belongs to the HpcH/HpaI aldolase family.</text>
</comment>
<dbReference type="AlphaFoldDB" id="A0AAJ0G8Q1"/>
<reference evidence="6" key="1">
    <citation type="submission" date="2023-04" db="EMBL/GenBank/DDBJ databases">
        <title>Black Yeasts Isolated from many extreme environments.</title>
        <authorList>
            <person name="Coleine C."/>
            <person name="Stajich J.E."/>
            <person name="Selbmann L."/>
        </authorList>
    </citation>
    <scope>NUCLEOTIDE SEQUENCE</scope>
    <source>
        <strain evidence="6">CCFEE 5312</strain>
    </source>
</reference>
<gene>
    <name evidence="6" type="ORF">LTR09_010442</name>
</gene>
<feature type="domain" description="HpcH/HpaI aldolase/citrate lyase" evidence="5">
    <location>
        <begin position="35"/>
        <end position="248"/>
    </location>
</feature>
<dbReference type="Proteomes" id="UP001271007">
    <property type="component" value="Unassembled WGS sequence"/>
</dbReference>
<dbReference type="Gene3D" id="3.20.20.60">
    <property type="entry name" value="Phosphoenolpyruvate-binding domains"/>
    <property type="match status" value="1"/>
</dbReference>
<comment type="caution">
    <text evidence="6">The sequence shown here is derived from an EMBL/GenBank/DDBJ whole genome shotgun (WGS) entry which is preliminary data.</text>
</comment>
<organism evidence="6 7">
    <name type="scientific">Extremus antarcticus</name>
    <dbReference type="NCBI Taxonomy" id="702011"/>
    <lineage>
        <taxon>Eukaryota</taxon>
        <taxon>Fungi</taxon>
        <taxon>Dikarya</taxon>
        <taxon>Ascomycota</taxon>
        <taxon>Pezizomycotina</taxon>
        <taxon>Dothideomycetes</taxon>
        <taxon>Dothideomycetidae</taxon>
        <taxon>Mycosphaerellales</taxon>
        <taxon>Extremaceae</taxon>
        <taxon>Extremus</taxon>
    </lineage>
</organism>
<keyword evidence="7" id="KW-1185">Reference proteome</keyword>
<sequence length="787" mass="86092">MAVTPTNTMREKMKRGEIASTLSTKMVRTVEIPMIAKTAGFDGILIDMEHSSFDLDTTSQLCMAALYAGITPIVRSPSKDPFYVSRILDGGALGVIVPHIKSVQHAKDVVEAAKFQPIGKRSSTSGLPHFQYKHLSAKQANPMCNEATLVIPMIETLEAFQVVDEIAAVEGVDSLLIGTNDLTAEMGIPGDYENPRLTAAYEKVSAACKKADVFLGCGGLHSRLDLVEKFCQMGVNWVMAATDAPLLIAGATKRAEEMAELGDRVPLKPLNGVHLGKQNGAGAHATSARSNGRSRDLSHSNKTNVDLQSTQSPNYLRQTLNAAMHRTTLGQALGEFRHPVLSSMAAETSTTPGNSFRSSITGRLLDLAANPDASSTGVSRSGRATSVQHQNYRQVLKTPVIFTEETIQPLFEKYIDAVHWRYPFCDELSLRDDFAQTFQQRNDGVLVSSGLSIPHKVVCAYLAVATAGSCSDDTSSRFFSAQVHATALNLFSQHAQRMDPISLLRCIVVLTIHSLYTYEAGQTWCLLGSAMSKAVSLGIDQLQLDSDATKDSETITTQSQLFRVLYLLDRPFAIDSQEVLILPPSGTGQTPITYERKHLSFESCVDYFQLMDCLRQTSKPMDFYFGAFYGWRGSTSLSRYDVRDTVRRELYLRCCCRALTQLLHQCRRSTTAPDNYRRANFQHDAVQSALDWYSCLSEIYEDDGAPISILDAYDIVNVGIGCTVIYTDSRTSNLGSIVIAGVPDIVAEGVALLSALSNRFPAVKPLRKALALCARMRQLGTPGPSTL</sequence>
<dbReference type="CDD" id="cd12148">
    <property type="entry name" value="fungal_TF_MHR"/>
    <property type="match status" value="1"/>
</dbReference>
<evidence type="ECO:0000313" key="6">
    <source>
        <dbReference type="EMBL" id="KAK3048280.1"/>
    </source>
</evidence>
<keyword evidence="2" id="KW-0479">Metal-binding</keyword>
<dbReference type="PANTHER" id="PTHR30502:SF0">
    <property type="entry name" value="PHOSPHOENOLPYRUVATE CARBOXYLASE FAMILY PROTEIN"/>
    <property type="match status" value="1"/>
</dbReference>
<feature type="compositionally biased region" description="Polar residues" evidence="4">
    <location>
        <begin position="300"/>
        <end position="312"/>
    </location>
</feature>
<keyword evidence="3" id="KW-0456">Lyase</keyword>
<proteinExistence type="inferred from homology"/>
<evidence type="ECO:0000256" key="4">
    <source>
        <dbReference type="SAM" id="MobiDB-lite"/>
    </source>
</evidence>
<feature type="region of interest" description="Disordered" evidence="4">
    <location>
        <begin position="270"/>
        <end position="312"/>
    </location>
</feature>
<dbReference type="PANTHER" id="PTHR30502">
    <property type="entry name" value="2-KETO-3-DEOXY-L-RHAMNONATE ALDOLASE"/>
    <property type="match status" value="1"/>
</dbReference>
<dbReference type="EMBL" id="JAWDJX010000051">
    <property type="protein sequence ID" value="KAK3048280.1"/>
    <property type="molecule type" value="Genomic_DNA"/>
</dbReference>
<evidence type="ECO:0000256" key="2">
    <source>
        <dbReference type="ARBA" id="ARBA00022723"/>
    </source>
</evidence>
<evidence type="ECO:0000313" key="7">
    <source>
        <dbReference type="Proteomes" id="UP001271007"/>
    </source>
</evidence>
<dbReference type="InterPro" id="IPR050251">
    <property type="entry name" value="HpcH-HpaI_aldolase"/>
</dbReference>
<dbReference type="GO" id="GO:0016832">
    <property type="term" value="F:aldehyde-lyase activity"/>
    <property type="evidence" value="ECO:0007669"/>
    <property type="project" value="TreeGrafter"/>
</dbReference>
<protein>
    <recommendedName>
        <fullName evidence="5">HpcH/HpaI aldolase/citrate lyase domain-containing protein</fullName>
    </recommendedName>
</protein>
<dbReference type="InterPro" id="IPR015813">
    <property type="entry name" value="Pyrv/PenolPyrv_kinase-like_dom"/>
</dbReference>
<accession>A0AAJ0G8Q1</accession>
<dbReference type="InterPro" id="IPR040442">
    <property type="entry name" value="Pyrv_kinase-like_dom_sf"/>
</dbReference>
<dbReference type="GO" id="GO:0046872">
    <property type="term" value="F:metal ion binding"/>
    <property type="evidence" value="ECO:0007669"/>
    <property type="project" value="UniProtKB-KW"/>
</dbReference>
<evidence type="ECO:0000256" key="3">
    <source>
        <dbReference type="ARBA" id="ARBA00023239"/>
    </source>
</evidence>
<evidence type="ECO:0000256" key="1">
    <source>
        <dbReference type="ARBA" id="ARBA00005568"/>
    </source>
</evidence>